<dbReference type="Proteomes" id="UP000177740">
    <property type="component" value="Unassembled WGS sequence"/>
</dbReference>
<protein>
    <submittedName>
        <fullName evidence="2">Uncharacterized protein</fullName>
    </submittedName>
</protein>
<sequence length="195" mass="22117">MWVVVLATIIVVGAGIYFLWWPEYVEFEKNNQILENKGKEIQNKKNYLAEIEASINILSDYEAELLSISSAMPIYDVSEVTLFNFVQKTSSENGLLLQNLSFSPTEYTKIGSKTSALKWKIADLPFSATLAGSYESLKNFILALYSNSRMMEITSLSFSSPESNIYSFDLDFNAKYYIEDNQQVKKPVSPVIPEL</sequence>
<accession>A0A1G2ENY0</accession>
<proteinExistence type="predicted"/>
<evidence type="ECO:0000313" key="2">
    <source>
        <dbReference type="EMBL" id="OGZ27479.1"/>
    </source>
</evidence>
<name>A0A1G2ENY0_9BACT</name>
<evidence type="ECO:0000313" key="3">
    <source>
        <dbReference type="Proteomes" id="UP000177740"/>
    </source>
</evidence>
<dbReference type="AlphaFoldDB" id="A0A1G2ENY0"/>
<dbReference type="STRING" id="1801677.A2365_03340"/>
<dbReference type="Gene3D" id="3.30.70.60">
    <property type="match status" value="1"/>
</dbReference>
<dbReference type="InterPro" id="IPR014717">
    <property type="entry name" value="Transl_elong_EF1B/ribsomal_bS6"/>
</dbReference>
<comment type="caution">
    <text evidence="2">The sequence shown here is derived from an EMBL/GenBank/DDBJ whole genome shotgun (WGS) entry which is preliminary data.</text>
</comment>
<keyword evidence="1" id="KW-0175">Coiled coil</keyword>
<reference evidence="2 3" key="1">
    <citation type="journal article" date="2016" name="Nat. Commun.">
        <title>Thousands of microbial genomes shed light on interconnected biogeochemical processes in an aquifer system.</title>
        <authorList>
            <person name="Anantharaman K."/>
            <person name="Brown C.T."/>
            <person name="Hug L.A."/>
            <person name="Sharon I."/>
            <person name="Castelle C.J."/>
            <person name="Probst A.J."/>
            <person name="Thomas B.C."/>
            <person name="Singh A."/>
            <person name="Wilkins M.J."/>
            <person name="Karaoz U."/>
            <person name="Brodie E.L."/>
            <person name="Williams K.H."/>
            <person name="Hubbard S.S."/>
            <person name="Banfield J.F."/>
        </authorList>
    </citation>
    <scope>NUCLEOTIDE SEQUENCE [LARGE SCALE GENOMIC DNA]</scope>
</reference>
<evidence type="ECO:0000256" key="1">
    <source>
        <dbReference type="SAM" id="Coils"/>
    </source>
</evidence>
<organism evidence="2 3">
    <name type="scientific">Candidatus Nealsonbacteria bacterium RIFOXYB1_FULL_40_15</name>
    <dbReference type="NCBI Taxonomy" id="1801677"/>
    <lineage>
        <taxon>Bacteria</taxon>
        <taxon>Candidatus Nealsoniibacteriota</taxon>
    </lineage>
</organism>
<feature type="coiled-coil region" evidence="1">
    <location>
        <begin position="24"/>
        <end position="64"/>
    </location>
</feature>
<dbReference type="EMBL" id="MHMM01000006">
    <property type="protein sequence ID" value="OGZ27479.1"/>
    <property type="molecule type" value="Genomic_DNA"/>
</dbReference>
<gene>
    <name evidence="2" type="ORF">A2365_03340</name>
</gene>